<dbReference type="GO" id="GO:0016874">
    <property type="term" value="F:ligase activity"/>
    <property type="evidence" value="ECO:0007669"/>
    <property type="project" value="UniProtKB-KW"/>
</dbReference>
<gene>
    <name evidence="1" type="ORF">LQG66_04355</name>
</gene>
<dbReference type="EMBL" id="CP088156">
    <property type="protein sequence ID" value="UFZ05558.1"/>
    <property type="molecule type" value="Genomic_DNA"/>
</dbReference>
<sequence length="176" mass="19935">MAIAINLRSDHFSAAEIEGLWDQVAAFEEVPSMHALGYRPHVTFAIYESPEIDVDTAWNAMREAAQGGAALEVQFSRIRWFSHPQFVLWAEPAMNETLFRWHASIAAAIDPAHCRPHYRPGAWVPHCTLGTRIMDGRRDDAIAFARSFDRRFTVVFDVIDCVVFPPVQIVAERKLA</sequence>
<dbReference type="InterPro" id="IPR009097">
    <property type="entry name" value="Cyclic_Pdiesterase"/>
</dbReference>
<evidence type="ECO:0000313" key="1">
    <source>
        <dbReference type="EMBL" id="UFZ05558.1"/>
    </source>
</evidence>
<dbReference type="SUPFAM" id="SSF55144">
    <property type="entry name" value="LigT-like"/>
    <property type="match status" value="1"/>
</dbReference>
<dbReference type="RefSeq" id="WP_231323785.1">
    <property type="nucleotide sequence ID" value="NZ_CP088156.1"/>
</dbReference>
<dbReference type="Proteomes" id="UP001431010">
    <property type="component" value="Chromosome"/>
</dbReference>
<keyword evidence="2" id="KW-1185">Reference proteome</keyword>
<accession>A0ABY3RFF1</accession>
<evidence type="ECO:0000313" key="2">
    <source>
        <dbReference type="Proteomes" id="UP001431010"/>
    </source>
</evidence>
<dbReference type="Pfam" id="PF13563">
    <property type="entry name" value="2_5_RNA_ligase2"/>
    <property type="match status" value="1"/>
</dbReference>
<keyword evidence="1" id="KW-0436">Ligase</keyword>
<dbReference type="Gene3D" id="3.90.1140.10">
    <property type="entry name" value="Cyclic phosphodiesterase"/>
    <property type="match status" value="1"/>
</dbReference>
<name>A0ABY3RFF1_9BRAD</name>
<protein>
    <submittedName>
        <fullName evidence="1">2'-5' RNA ligase family protein</fullName>
    </submittedName>
</protein>
<proteinExistence type="predicted"/>
<reference evidence="1" key="1">
    <citation type="journal article" date="2024" name="Antonie Van Leeuwenhoek">
        <title>Bradyrhizobium ontarionense sp. nov., a novel bacterial symbiont isolated from Aeschynomene indica (Indian jointvetch), harbours photosynthesis, nitrogen fixation and nitrous oxide (N2O) reductase genes.</title>
        <authorList>
            <person name="Bromfield E.S.P."/>
            <person name="Cloutier S."/>
        </authorList>
    </citation>
    <scope>NUCLEOTIDE SEQUENCE</scope>
    <source>
        <strain evidence="1">A19</strain>
    </source>
</reference>
<organism evidence="1 2">
    <name type="scientific">Bradyrhizobium ontarionense</name>
    <dbReference type="NCBI Taxonomy" id="2898149"/>
    <lineage>
        <taxon>Bacteria</taxon>
        <taxon>Pseudomonadati</taxon>
        <taxon>Pseudomonadota</taxon>
        <taxon>Alphaproteobacteria</taxon>
        <taxon>Hyphomicrobiales</taxon>
        <taxon>Nitrobacteraceae</taxon>
        <taxon>Bradyrhizobium</taxon>
    </lineage>
</organism>